<keyword evidence="3" id="KW-1185">Reference proteome</keyword>
<proteinExistence type="predicted"/>
<organism evidence="2 3">
    <name type="scientific">Candidatus Nitrotoga arctica</name>
    <dbReference type="NCBI Taxonomy" id="453162"/>
    <lineage>
        <taxon>Bacteria</taxon>
        <taxon>Pseudomonadati</taxon>
        <taxon>Pseudomonadota</taxon>
        <taxon>Betaproteobacteria</taxon>
        <taxon>Nitrosomonadales</taxon>
        <taxon>Gallionellaceae</taxon>
        <taxon>Candidatus Nitrotoga</taxon>
    </lineage>
</organism>
<dbReference type="RefSeq" id="WP_239795686.1">
    <property type="nucleotide sequence ID" value="NZ_OU912926.1"/>
</dbReference>
<accession>A0ABM8YVV9</accession>
<feature type="chain" id="PRO_5046647015" description="DUF3108 domain-containing protein" evidence="1">
    <location>
        <begin position="24"/>
        <end position="242"/>
    </location>
</feature>
<keyword evidence="1" id="KW-0732">Signal</keyword>
<dbReference type="Pfam" id="PF11306">
    <property type="entry name" value="DUF3108"/>
    <property type="match status" value="1"/>
</dbReference>
<evidence type="ECO:0000256" key="1">
    <source>
        <dbReference type="SAM" id="SignalP"/>
    </source>
</evidence>
<evidence type="ECO:0008006" key="4">
    <source>
        <dbReference type="Google" id="ProtNLM"/>
    </source>
</evidence>
<dbReference type="InterPro" id="IPR021457">
    <property type="entry name" value="DUF3108"/>
</dbReference>
<gene>
    <name evidence="2" type="ORF">NTG6680_0341</name>
</gene>
<reference evidence="2 3" key="1">
    <citation type="submission" date="2021-10" db="EMBL/GenBank/DDBJ databases">
        <authorList>
            <person name="Koch H."/>
        </authorList>
    </citation>
    <scope>NUCLEOTIDE SEQUENCE [LARGE SCALE GENOMIC DNA]</scope>
    <source>
        <strain evidence="2">6680</strain>
    </source>
</reference>
<evidence type="ECO:0000313" key="2">
    <source>
        <dbReference type="EMBL" id="CAG9931594.1"/>
    </source>
</evidence>
<evidence type="ECO:0000313" key="3">
    <source>
        <dbReference type="Proteomes" id="UP000839052"/>
    </source>
</evidence>
<dbReference type="Proteomes" id="UP000839052">
    <property type="component" value="Chromosome"/>
</dbReference>
<feature type="signal peptide" evidence="1">
    <location>
        <begin position="1"/>
        <end position="23"/>
    </location>
</feature>
<name>A0ABM8YVV9_9PROT</name>
<dbReference type="EMBL" id="OU912926">
    <property type="protein sequence ID" value="CAG9931594.1"/>
    <property type="molecule type" value="Genomic_DNA"/>
</dbReference>
<sequence>MRNIIYLAGLLLLVSIAPQALFAATPASPVQFTTVDAHYDVLKGNIKVATISETYTRTQGGYHIESVTKAIGLLAMFKAEVIRVTSEGTLTSKGLRPLTYIQERKLDTERNTRADFDWKTKHITLTDRAGKRTLPLPAGTQDRLSAMYQFMFAPLQNATELNFNMTNGSKVDEYSYRITPDQNMTIPLGTFKALYVASPPQDGENQTEIWLATEHGNFPYKMIITESGGDKFMQVLTQINFE</sequence>
<protein>
    <recommendedName>
        <fullName evidence="4">DUF3108 domain-containing protein</fullName>
    </recommendedName>
</protein>